<evidence type="ECO:0000313" key="2">
    <source>
        <dbReference type="EMBL" id="GEO38618.1"/>
    </source>
</evidence>
<gene>
    <name evidence="2" type="ORF">SAE02_27660</name>
</gene>
<dbReference type="OrthoDB" id="9815497at2"/>
<dbReference type="Pfam" id="PF13478">
    <property type="entry name" value="XdhC_C"/>
    <property type="match status" value="1"/>
</dbReference>
<dbReference type="EMBL" id="BJYZ01000011">
    <property type="protein sequence ID" value="GEO38618.1"/>
    <property type="molecule type" value="Genomic_DNA"/>
</dbReference>
<dbReference type="InterPro" id="IPR027051">
    <property type="entry name" value="XdhC_Rossmann_dom"/>
</dbReference>
<dbReference type="PANTHER" id="PTHR30388:SF4">
    <property type="entry name" value="MOLYBDENUM COFACTOR INSERTION CHAPERONE PAOD"/>
    <property type="match status" value="1"/>
</dbReference>
<accession>A0A512DQ53</accession>
<sequence length="238" mass="25818">MKNDLLQRLVKARAEKRPVALVTDLGSGLQTLVHDDVDHGGFGLDDDAKAEVRRFLREDRSGIVEVGDSQLFIHSFNPPLRIIIVGAVHIAQALAPIASLAGYDVVVVDPRRAFATDDRFPGITMNGEWPDDALKELNIDSRTAVVTLTHDPKLDDPALHVALRSKAFYVGSLGSRKTHGKRVDRLREDGFTESEIGRIHAPVGLSIGAVSPAEIALSIMAQITHVLHRDPPDKAAAA</sequence>
<dbReference type="Gene3D" id="3.40.50.720">
    <property type="entry name" value="NAD(P)-binding Rossmann-like Domain"/>
    <property type="match status" value="1"/>
</dbReference>
<dbReference type="RefSeq" id="WP_044433289.1">
    <property type="nucleotide sequence ID" value="NZ_BJYZ01000011.1"/>
</dbReference>
<dbReference type="PANTHER" id="PTHR30388">
    <property type="entry name" value="ALDEHYDE OXIDOREDUCTASE MOLYBDENUM COFACTOR ASSEMBLY PROTEIN"/>
    <property type="match status" value="1"/>
</dbReference>
<comment type="caution">
    <text evidence="2">The sequence shown here is derived from an EMBL/GenBank/DDBJ whole genome shotgun (WGS) entry which is preliminary data.</text>
</comment>
<dbReference type="InterPro" id="IPR052698">
    <property type="entry name" value="MoCofactor_Util/Proc"/>
</dbReference>
<proteinExistence type="predicted"/>
<name>A0A512DQ53_9PROT</name>
<reference evidence="2 3" key="1">
    <citation type="submission" date="2019-07" db="EMBL/GenBank/DDBJ databases">
        <title>Whole genome shotgun sequence of Skermanella aerolata NBRC 106429.</title>
        <authorList>
            <person name="Hosoyama A."/>
            <person name="Uohara A."/>
            <person name="Ohji S."/>
            <person name="Ichikawa N."/>
        </authorList>
    </citation>
    <scope>NUCLEOTIDE SEQUENCE [LARGE SCALE GENOMIC DNA]</scope>
    <source>
        <strain evidence="2 3">NBRC 106429</strain>
    </source>
</reference>
<dbReference type="AlphaFoldDB" id="A0A512DQ53"/>
<evidence type="ECO:0000259" key="1">
    <source>
        <dbReference type="Pfam" id="PF13478"/>
    </source>
</evidence>
<keyword evidence="3" id="KW-1185">Reference proteome</keyword>
<dbReference type="Proteomes" id="UP000321523">
    <property type="component" value="Unassembled WGS sequence"/>
</dbReference>
<evidence type="ECO:0000313" key="3">
    <source>
        <dbReference type="Proteomes" id="UP000321523"/>
    </source>
</evidence>
<feature type="domain" description="XdhC Rossmann" evidence="1">
    <location>
        <begin position="82"/>
        <end position="223"/>
    </location>
</feature>
<organism evidence="2 3">
    <name type="scientific">Skermanella aerolata</name>
    <dbReference type="NCBI Taxonomy" id="393310"/>
    <lineage>
        <taxon>Bacteria</taxon>
        <taxon>Pseudomonadati</taxon>
        <taxon>Pseudomonadota</taxon>
        <taxon>Alphaproteobacteria</taxon>
        <taxon>Rhodospirillales</taxon>
        <taxon>Azospirillaceae</taxon>
        <taxon>Skermanella</taxon>
    </lineage>
</organism>
<protein>
    <recommendedName>
        <fullName evidence="1">XdhC Rossmann domain-containing protein</fullName>
    </recommendedName>
</protein>